<evidence type="ECO:0000313" key="2">
    <source>
        <dbReference type="EMBL" id="MBK0422686.1"/>
    </source>
</evidence>
<proteinExistence type="predicted"/>
<dbReference type="AlphaFoldDB" id="A0A934QEQ8"/>
<protein>
    <recommendedName>
        <fullName evidence="4">DUF2975 domain-containing protein</fullName>
    </recommendedName>
</protein>
<comment type="caution">
    <text evidence="2">The sequence shown here is derived from an EMBL/GenBank/DDBJ whole genome shotgun (WGS) entry which is preliminary data.</text>
</comment>
<feature type="transmembrane region" description="Helical" evidence="1">
    <location>
        <begin position="95"/>
        <end position="120"/>
    </location>
</feature>
<dbReference type="RefSeq" id="WP_200132882.1">
    <property type="nucleotide sequence ID" value="NZ_JAEHOI010000011.1"/>
</dbReference>
<keyword evidence="1" id="KW-0812">Transmembrane</keyword>
<dbReference type="EMBL" id="JAEHOI010000011">
    <property type="protein sequence ID" value="MBK0422686.1"/>
    <property type="molecule type" value="Genomic_DNA"/>
</dbReference>
<sequence>MSTTNPNVSGVTMGDRAWIRFFIIAATILVLVNAAFSGFRVAKLLGPGPYPVDINLPRPAVNVPAGDSGKTLLTDVTAGTIHVRELPFLSHFAGIAAPILTTLTIATTTILLTLLAISIFRGRIFSKRNTRLVGAAGVTALLGFQAVNLAEVMLANGAVALATDSELKNPVSTIEPFVFILAGFGIAVIVAAFTIGERLQRESEGLV</sequence>
<name>A0A934QEQ8_9MICO</name>
<keyword evidence="1" id="KW-1133">Transmembrane helix</keyword>
<evidence type="ECO:0000313" key="3">
    <source>
        <dbReference type="Proteomes" id="UP000618733"/>
    </source>
</evidence>
<dbReference type="Proteomes" id="UP000618733">
    <property type="component" value="Unassembled WGS sequence"/>
</dbReference>
<feature type="transmembrane region" description="Helical" evidence="1">
    <location>
        <begin position="174"/>
        <end position="195"/>
    </location>
</feature>
<feature type="transmembrane region" description="Helical" evidence="1">
    <location>
        <begin position="21"/>
        <end position="42"/>
    </location>
</feature>
<gene>
    <name evidence="2" type="ORF">JD292_11445</name>
</gene>
<reference evidence="2" key="1">
    <citation type="submission" date="2020-12" db="EMBL/GenBank/DDBJ databases">
        <title>Leucobacter sp. CAS2, isolated from Chromium sludge.</title>
        <authorList>
            <person name="Xu Z."/>
        </authorList>
    </citation>
    <scope>NUCLEOTIDE SEQUENCE</scope>
    <source>
        <strain evidence="2">CSA2</strain>
    </source>
</reference>
<evidence type="ECO:0000256" key="1">
    <source>
        <dbReference type="SAM" id="Phobius"/>
    </source>
</evidence>
<feature type="transmembrane region" description="Helical" evidence="1">
    <location>
        <begin position="132"/>
        <end position="154"/>
    </location>
</feature>
<evidence type="ECO:0008006" key="4">
    <source>
        <dbReference type="Google" id="ProtNLM"/>
    </source>
</evidence>
<accession>A0A934QEQ8</accession>
<organism evidence="2 3">
    <name type="scientific">Leucobacter edaphi</name>
    <dbReference type="NCBI Taxonomy" id="2796472"/>
    <lineage>
        <taxon>Bacteria</taxon>
        <taxon>Bacillati</taxon>
        <taxon>Actinomycetota</taxon>
        <taxon>Actinomycetes</taxon>
        <taxon>Micrococcales</taxon>
        <taxon>Microbacteriaceae</taxon>
        <taxon>Leucobacter</taxon>
    </lineage>
</organism>
<keyword evidence="3" id="KW-1185">Reference proteome</keyword>
<keyword evidence="1" id="KW-0472">Membrane</keyword>